<accession>A0ABY5DI83</accession>
<dbReference type="RefSeq" id="WP_258568127.1">
    <property type="nucleotide sequence ID" value="NZ_CP092900.1"/>
</dbReference>
<proteinExistence type="predicted"/>
<protein>
    <submittedName>
        <fullName evidence="1">Translocation/assembly module TamB</fullName>
    </submittedName>
</protein>
<sequence length="863" mass="97589">MTKSIIPKIILLFVALIAITLSPLSNPAIAYLINQTTPINVEHLSGSLWSGTLYANKVIYPLGQIELYAEQVDISEISLLRLKANKVSIAEIKLSYLDRLPTYMRNLEYLNDGDQKLSLEINNQHYQASYHPITKKSGHIKLYGHGEHIELLTTQTHSTWQATFKDKQYGSIFYDRNNHNFFLKSHYKNADDQIHFEARGNLKKASLILNIENFTLANDSIQALIAGNINTDKDMIQLAIKSNWLDLSIQKTPANQTLYIGTLKNSTGWIPLMFGNIDFTMIQTEHNQFYTHLYSSQLDTSYASLKEFDLTYIPDDITPLNISIEHITSPFFETQQLSIYAQPKEKNSFDIKLIASHNDQTQLANLTILNHPQEIEVFINNITLRSNYYLWRADNNGKIKISETEAILTPLCITSESSSICSSGHYDKVSNDWSLKQKINNLDLNINTQGLNNFETEIEINQGVLNGDYTLYGNKTDFLDITGTAELKQIQSSLSNIIPNFLFPINIEINNGRLEWEKRPGFEDNISGYLESPQGNIHLKTHNNKLIIQAKNLTSYVDKNQNLSTDVDVEIGKNDITGTLNLKQFSFNPNTNILFQALENDITIIRHLQTEQSSNRTIDLLLQADQAPLNIYGFKGSADAQLTLNIPNDGQEYITGHVNLQSPSVILLNHEISLNQLDITYNQQSWLNGTINLEKTENATFHSGTTAPKQDEINLNVSGILSDPQVQFYTKRHSYNYLDMVTQILSKSDTLPPGNENFALLQIISGNSEDSTLLNLFSAINSISTSLNIDISFNQSNENNNLGNNSELVLSKKLTERIWLIIRHQLNDENNDIFALSMQIQPKVSIEGQYNNSKIGISILLSN</sequence>
<evidence type="ECO:0000313" key="2">
    <source>
        <dbReference type="Proteomes" id="UP001055955"/>
    </source>
</evidence>
<name>A0ABY5DI83_9GAMM</name>
<keyword evidence="2" id="KW-1185">Reference proteome</keyword>
<organism evidence="1 2">
    <name type="scientific">Candidatus Comchoanobacter bicostacola</name>
    <dbReference type="NCBI Taxonomy" id="2919598"/>
    <lineage>
        <taxon>Bacteria</taxon>
        <taxon>Pseudomonadati</taxon>
        <taxon>Pseudomonadota</taxon>
        <taxon>Gammaproteobacteria</taxon>
        <taxon>Candidatus Comchoanobacterales</taxon>
        <taxon>Candidatus Comchoanobacteraceae</taxon>
        <taxon>Candidatus Comchoanobacter</taxon>
    </lineage>
</organism>
<dbReference type="EMBL" id="CP092900">
    <property type="protein sequence ID" value="UTC24343.1"/>
    <property type="molecule type" value="Genomic_DNA"/>
</dbReference>
<reference evidence="1 2" key="1">
    <citation type="journal article" date="2022" name="Nat. Microbiol.">
        <title>The microbiome of a bacterivorous marine choanoflagellate contains a resource-demanding obligate bacterial associate.</title>
        <authorList>
            <person name="Needham D.M."/>
            <person name="Poirier C."/>
            <person name="Bachy C."/>
            <person name="George E.E."/>
            <person name="Wilken S."/>
            <person name="Yung C.C.M."/>
            <person name="Limardo A.J."/>
            <person name="Morando M."/>
            <person name="Sudek L."/>
            <person name="Malmstrom R.R."/>
            <person name="Keeling P.J."/>
            <person name="Santoro A.E."/>
            <person name="Worden A.Z."/>
        </authorList>
    </citation>
    <scope>NUCLEOTIDE SEQUENCE [LARGE SCALE GENOMIC DNA]</scope>
    <source>
        <strain evidence="1 2">Comchoano-1</strain>
    </source>
</reference>
<dbReference type="Proteomes" id="UP001055955">
    <property type="component" value="Chromosome"/>
</dbReference>
<gene>
    <name evidence="1" type="ORF">MMH89_03810</name>
</gene>
<evidence type="ECO:0000313" key="1">
    <source>
        <dbReference type="EMBL" id="UTC24343.1"/>
    </source>
</evidence>